<organism evidence="1 2">
    <name type="scientific">Citrobacter koseri</name>
    <name type="common">Citrobacter diversus</name>
    <dbReference type="NCBI Taxonomy" id="545"/>
    <lineage>
        <taxon>Bacteria</taxon>
        <taxon>Pseudomonadati</taxon>
        <taxon>Pseudomonadota</taxon>
        <taxon>Gammaproteobacteria</taxon>
        <taxon>Enterobacterales</taxon>
        <taxon>Enterobacteriaceae</taxon>
        <taxon>Citrobacter</taxon>
    </lineage>
</organism>
<dbReference type="Pfam" id="PF05354">
    <property type="entry name" value="Phage_attach"/>
    <property type="match status" value="1"/>
</dbReference>
<evidence type="ECO:0008006" key="3">
    <source>
        <dbReference type="Google" id="ProtNLM"/>
    </source>
</evidence>
<protein>
    <recommendedName>
        <fullName evidence="3">Phage Head-Tail Attachment</fullName>
    </recommendedName>
</protein>
<dbReference type="InterPro" id="IPR008018">
    <property type="entry name" value="Phage_tail_attach_FII"/>
</dbReference>
<accession>A0AAQ0VA75</accession>
<name>A0AAQ0VA75_CITKO</name>
<evidence type="ECO:0000313" key="2">
    <source>
        <dbReference type="Proteomes" id="UP000282299"/>
    </source>
</evidence>
<sequence length="118" mass="12956">MNRFRERLARADARIDRAFAEEVPAIISVGDEQRPVTVIFESPDAPVSVPGGGEIQNHVPAFSAMTADIAGLSKHDRVLINNLPWRVTHVGADEEGRTRVTLAYGEPGKPQPEITKWS</sequence>
<dbReference type="GO" id="GO:0019068">
    <property type="term" value="P:virion assembly"/>
    <property type="evidence" value="ECO:0007669"/>
    <property type="project" value="InterPro"/>
</dbReference>
<evidence type="ECO:0000313" key="1">
    <source>
        <dbReference type="EMBL" id="RSC18889.1"/>
    </source>
</evidence>
<dbReference type="SUPFAM" id="SSF69279">
    <property type="entry name" value="Phage tail proteins"/>
    <property type="match status" value="1"/>
</dbReference>
<dbReference type="AlphaFoldDB" id="A0AAQ0VA75"/>
<dbReference type="InterPro" id="IPR053734">
    <property type="entry name" value="Phage_Head-Tail_Connect_sf"/>
</dbReference>
<comment type="caution">
    <text evidence="1">The sequence shown here is derived from an EMBL/GenBank/DDBJ whole genome shotgun (WGS) entry which is preliminary data.</text>
</comment>
<dbReference type="EMBL" id="RKIT01000002">
    <property type="protein sequence ID" value="RSC18889.1"/>
    <property type="molecule type" value="Genomic_DNA"/>
</dbReference>
<dbReference type="RefSeq" id="WP_058668920.1">
    <property type="nucleotide sequence ID" value="NZ_AP023452.1"/>
</dbReference>
<dbReference type="Proteomes" id="UP000282299">
    <property type="component" value="Unassembled WGS sequence"/>
</dbReference>
<gene>
    <name evidence="1" type="ORF">EGS84_19030</name>
</gene>
<dbReference type="Gene3D" id="2.40.10.180">
    <property type="entry name" value="Phage tail proteins"/>
    <property type="match status" value="1"/>
</dbReference>
<reference evidence="2" key="1">
    <citation type="submission" date="2018-10" db="EMBL/GenBank/DDBJ databases">
        <title>FDA dAtabase for Regulatory Grade micrObial Sequences (FDA-ARGOS): Supporting development and validation of Infectious Disease Dx tests.</title>
        <authorList>
            <person name="Goldberg B."/>
            <person name="Campos J."/>
            <person name="Tallon L."/>
            <person name="Sadzewicz L."/>
            <person name="Zhao X."/>
            <person name="Vavikolanu K."/>
            <person name="Mehta A."/>
            <person name="Aluvathingal J."/>
            <person name="Nadendla S."/>
            <person name="Geyer C."/>
            <person name="Nandy P."/>
            <person name="Yan Y."/>
            <person name="Sichtig H."/>
        </authorList>
    </citation>
    <scope>NUCLEOTIDE SEQUENCE [LARGE SCALE GENOMIC DNA]</scope>
    <source>
        <strain evidence="2">FDAARGOS_526</strain>
    </source>
</reference>
<proteinExistence type="predicted"/>